<dbReference type="InterPro" id="IPR036259">
    <property type="entry name" value="MFS_trans_sf"/>
</dbReference>
<evidence type="ECO:0000256" key="1">
    <source>
        <dbReference type="ARBA" id="ARBA00004141"/>
    </source>
</evidence>
<dbReference type="GO" id="GO:0022857">
    <property type="term" value="F:transmembrane transporter activity"/>
    <property type="evidence" value="ECO:0007669"/>
    <property type="project" value="InterPro"/>
</dbReference>
<dbReference type="Gene3D" id="1.20.1250.20">
    <property type="entry name" value="MFS general substrate transporter like domains"/>
    <property type="match status" value="1"/>
</dbReference>
<keyword evidence="2 6" id="KW-0812">Transmembrane</keyword>
<dbReference type="InterPro" id="IPR020846">
    <property type="entry name" value="MFS_dom"/>
</dbReference>
<dbReference type="PANTHER" id="PTHR23501">
    <property type="entry name" value="MAJOR FACILITATOR SUPERFAMILY"/>
    <property type="match status" value="1"/>
</dbReference>
<evidence type="ECO:0000256" key="4">
    <source>
        <dbReference type="ARBA" id="ARBA00023136"/>
    </source>
</evidence>
<dbReference type="OrthoDB" id="10021397at2759"/>
<evidence type="ECO:0000313" key="9">
    <source>
        <dbReference type="EMBL" id="KAH7066443.1"/>
    </source>
</evidence>
<feature type="transmembrane region" description="Helical" evidence="6">
    <location>
        <begin position="41"/>
        <end position="69"/>
    </location>
</feature>
<gene>
    <name evidence="10" type="ORF">FB567DRAFT_555555</name>
    <name evidence="9" type="ORF">FB567DRAFT_555941</name>
    <name evidence="8" type="ORF">FB567DRAFT_555949</name>
</gene>
<dbReference type="AlphaFoldDB" id="A0A8K0QTV5"/>
<evidence type="ECO:0000256" key="2">
    <source>
        <dbReference type="ARBA" id="ARBA00022692"/>
    </source>
</evidence>
<feature type="non-terminal residue" evidence="10">
    <location>
        <position position="145"/>
    </location>
</feature>
<protein>
    <submittedName>
        <fullName evidence="10">Major facilitator superfamily domain-containing protein</fullName>
    </submittedName>
</protein>
<organism evidence="10 11">
    <name type="scientific">Paraphoma chrysanthemicola</name>
    <dbReference type="NCBI Taxonomy" id="798071"/>
    <lineage>
        <taxon>Eukaryota</taxon>
        <taxon>Fungi</taxon>
        <taxon>Dikarya</taxon>
        <taxon>Ascomycota</taxon>
        <taxon>Pezizomycotina</taxon>
        <taxon>Dothideomycetes</taxon>
        <taxon>Pleosporomycetidae</taxon>
        <taxon>Pleosporales</taxon>
        <taxon>Pleosporineae</taxon>
        <taxon>Phaeosphaeriaceae</taxon>
        <taxon>Paraphoma</taxon>
    </lineage>
</organism>
<evidence type="ECO:0000313" key="8">
    <source>
        <dbReference type="EMBL" id="KAH7066029.1"/>
    </source>
</evidence>
<dbReference type="EMBL" id="JAGMVJ010000046">
    <property type="protein sequence ID" value="KAH7066029.1"/>
    <property type="molecule type" value="Genomic_DNA"/>
</dbReference>
<dbReference type="Pfam" id="PF07690">
    <property type="entry name" value="MFS_1"/>
    <property type="match status" value="1"/>
</dbReference>
<feature type="region of interest" description="Disordered" evidence="5">
    <location>
        <begin position="1"/>
        <end position="26"/>
    </location>
</feature>
<evidence type="ECO:0000313" key="11">
    <source>
        <dbReference type="Proteomes" id="UP000813461"/>
    </source>
</evidence>
<evidence type="ECO:0000256" key="3">
    <source>
        <dbReference type="ARBA" id="ARBA00022989"/>
    </source>
</evidence>
<keyword evidence="11" id="KW-1185">Reference proteome</keyword>
<accession>A0A8K0QTV5</accession>
<feature type="transmembrane region" description="Helical" evidence="6">
    <location>
        <begin position="81"/>
        <end position="101"/>
    </location>
</feature>
<comment type="caution">
    <text evidence="10">The sequence shown here is derived from an EMBL/GenBank/DDBJ whole genome shotgun (WGS) entry which is preliminary data.</text>
</comment>
<comment type="subcellular location">
    <subcellularLocation>
        <location evidence="1">Membrane</location>
        <topology evidence="1">Multi-pass membrane protein</topology>
    </subcellularLocation>
</comment>
<dbReference type="Proteomes" id="UP000813461">
    <property type="component" value="Unassembled WGS sequence"/>
</dbReference>
<dbReference type="EMBL" id="JAGMVJ010000033">
    <property type="protein sequence ID" value="KAH7067963.1"/>
    <property type="molecule type" value="Genomic_DNA"/>
</dbReference>
<reference evidence="10" key="1">
    <citation type="journal article" date="2021" name="Nat. Commun.">
        <title>Genetic determinants of endophytism in the Arabidopsis root mycobiome.</title>
        <authorList>
            <person name="Mesny F."/>
            <person name="Miyauchi S."/>
            <person name="Thiergart T."/>
            <person name="Pickel B."/>
            <person name="Atanasova L."/>
            <person name="Karlsson M."/>
            <person name="Huettel B."/>
            <person name="Barry K.W."/>
            <person name="Haridas S."/>
            <person name="Chen C."/>
            <person name="Bauer D."/>
            <person name="Andreopoulos W."/>
            <person name="Pangilinan J."/>
            <person name="LaButti K."/>
            <person name="Riley R."/>
            <person name="Lipzen A."/>
            <person name="Clum A."/>
            <person name="Drula E."/>
            <person name="Henrissat B."/>
            <person name="Kohler A."/>
            <person name="Grigoriev I.V."/>
            <person name="Martin F.M."/>
            <person name="Hacquard S."/>
        </authorList>
    </citation>
    <scope>NUCLEOTIDE SEQUENCE</scope>
    <source>
        <strain evidence="10">MPI-SDFR-AT-0120</strain>
    </source>
</reference>
<evidence type="ECO:0000256" key="6">
    <source>
        <dbReference type="SAM" id="Phobius"/>
    </source>
</evidence>
<dbReference type="InterPro" id="IPR011701">
    <property type="entry name" value="MFS"/>
</dbReference>
<feature type="compositionally biased region" description="Polar residues" evidence="5">
    <location>
        <begin position="9"/>
        <end position="26"/>
    </location>
</feature>
<feature type="domain" description="Major facilitator superfamily (MFS) profile" evidence="7">
    <location>
        <begin position="44"/>
        <end position="145"/>
    </location>
</feature>
<sequence length="145" mass="15559">MDSAKRPASTKSSNTADETKGISSNPHDSVPEAYNLRSPSFWLVIISMYLAFFLIALDRMIIATAVPAITNTFNSISDIGWYGSAYMLTCAIFNPLFGSIYRFYPIKWVFMASVVLFEAASALCGAAPTSEALIVGRALAGIGAA</sequence>
<dbReference type="SUPFAM" id="SSF103473">
    <property type="entry name" value="MFS general substrate transporter"/>
    <property type="match status" value="1"/>
</dbReference>
<keyword evidence="3 6" id="KW-1133">Transmembrane helix</keyword>
<dbReference type="GO" id="GO:0005886">
    <property type="term" value="C:plasma membrane"/>
    <property type="evidence" value="ECO:0007669"/>
    <property type="project" value="TreeGrafter"/>
</dbReference>
<evidence type="ECO:0000313" key="10">
    <source>
        <dbReference type="EMBL" id="KAH7067963.1"/>
    </source>
</evidence>
<feature type="transmembrane region" description="Helical" evidence="6">
    <location>
        <begin position="108"/>
        <end position="128"/>
    </location>
</feature>
<dbReference type="EMBL" id="JAGMVJ010000045">
    <property type="protein sequence ID" value="KAH7066443.1"/>
    <property type="molecule type" value="Genomic_DNA"/>
</dbReference>
<evidence type="ECO:0000256" key="5">
    <source>
        <dbReference type="SAM" id="MobiDB-lite"/>
    </source>
</evidence>
<proteinExistence type="predicted"/>
<keyword evidence="4 6" id="KW-0472">Membrane</keyword>
<dbReference type="PANTHER" id="PTHR23501:SF201">
    <property type="entry name" value="MFS AFLATOXIN EFFLUX PUMP"/>
    <property type="match status" value="1"/>
</dbReference>
<name>A0A8K0QTV5_9PLEO</name>
<evidence type="ECO:0000259" key="7">
    <source>
        <dbReference type="PROSITE" id="PS50850"/>
    </source>
</evidence>
<dbReference type="PROSITE" id="PS50850">
    <property type="entry name" value="MFS"/>
    <property type="match status" value="1"/>
</dbReference>